<feature type="chain" id="PRO_5046276681" description="Lipoprotein" evidence="1">
    <location>
        <begin position="24"/>
        <end position="238"/>
    </location>
</feature>
<keyword evidence="3" id="KW-1185">Reference proteome</keyword>
<gene>
    <name evidence="2" type="ORF">WG901_18445</name>
</gene>
<name>A0ABU8S037_9SPHN</name>
<comment type="caution">
    <text evidence="2">The sequence shown here is derived from an EMBL/GenBank/DDBJ whole genome shotgun (WGS) entry which is preliminary data.</text>
</comment>
<dbReference type="RefSeq" id="WP_339588578.1">
    <property type="nucleotide sequence ID" value="NZ_JBBHJZ010000004.1"/>
</dbReference>
<dbReference type="EMBL" id="JBBHJZ010000004">
    <property type="protein sequence ID" value="MEJ5978639.1"/>
    <property type="molecule type" value="Genomic_DNA"/>
</dbReference>
<evidence type="ECO:0000313" key="3">
    <source>
        <dbReference type="Proteomes" id="UP001361239"/>
    </source>
</evidence>
<proteinExistence type="predicted"/>
<protein>
    <recommendedName>
        <fullName evidence="4">Lipoprotein</fullName>
    </recommendedName>
</protein>
<keyword evidence="1" id="KW-0732">Signal</keyword>
<dbReference type="Proteomes" id="UP001361239">
    <property type="component" value="Unassembled WGS sequence"/>
</dbReference>
<evidence type="ECO:0000313" key="2">
    <source>
        <dbReference type="EMBL" id="MEJ5978639.1"/>
    </source>
</evidence>
<dbReference type="PROSITE" id="PS51257">
    <property type="entry name" value="PROKAR_LIPOPROTEIN"/>
    <property type="match status" value="1"/>
</dbReference>
<organism evidence="2 3">
    <name type="scientific">Novosphingobium anseongense</name>
    <dbReference type="NCBI Taxonomy" id="3133436"/>
    <lineage>
        <taxon>Bacteria</taxon>
        <taxon>Pseudomonadati</taxon>
        <taxon>Pseudomonadota</taxon>
        <taxon>Alphaproteobacteria</taxon>
        <taxon>Sphingomonadales</taxon>
        <taxon>Sphingomonadaceae</taxon>
        <taxon>Novosphingobium</taxon>
    </lineage>
</organism>
<evidence type="ECO:0008006" key="4">
    <source>
        <dbReference type="Google" id="ProtNLM"/>
    </source>
</evidence>
<reference evidence="2 3" key="1">
    <citation type="submission" date="2024-03" db="EMBL/GenBank/DDBJ databases">
        <authorList>
            <person name="Jo J.-H."/>
        </authorList>
    </citation>
    <scope>NUCLEOTIDE SEQUENCE [LARGE SCALE GENOMIC DNA]</scope>
    <source>
        <strain evidence="2 3">PS1R-30</strain>
    </source>
</reference>
<sequence length="238" mass="24049">MVRIAALLPGACAALLLAGCGGAAKDAARVKPDDAAVIDALADPIMSDPELASQNEAHAAIAVSGPVSAALPPIEAGDGAVDAARDAAARLIGGAPAAVPDAGPTDLTPFREAMTAAQMAVAARVPGSDCAGRVSYTARWATMLPEPLSVYPRGAVDEAAGSDVGCRLRIVHFRSPVAVADVLAFYYARLRSARFTVEHASDGAGHLLRGRQGGTGYVVYLRPNEDGLTAADVVVGGV</sequence>
<feature type="signal peptide" evidence="1">
    <location>
        <begin position="1"/>
        <end position="23"/>
    </location>
</feature>
<accession>A0ABU8S037</accession>
<evidence type="ECO:0000256" key="1">
    <source>
        <dbReference type="SAM" id="SignalP"/>
    </source>
</evidence>